<evidence type="ECO:0000313" key="2">
    <source>
        <dbReference type="Proteomes" id="UP000198929"/>
    </source>
</evidence>
<name>A0A1H9NSM0_9CORY</name>
<dbReference type="Proteomes" id="UP000198929">
    <property type="component" value="Unassembled WGS sequence"/>
</dbReference>
<sequence>MNKQIPTLPVWLAIHIGRTPWADAYPINRAGMNKMLKAVGLDITLENTSISFDEMVEAAGNATIDPAAATLLMVQVIAANSGTSLRGAKQRLRSIASVDAQEKLREIATTAHEDVSAAYTLFRTGSRNNFPHIGPAMFTRFLAAVTPEAFVLDSQVATNLTRAGVNIDPTGPWNTAAYSHYIEVLYTWAGEHHDPADIELALLNCPTSATEMEFTGDTGRMIAHLLGVERPAPTTWGMHRMDKKFGRLRTGTVTVVYGEKGSGVTSLLRTIALGNSARGLNVDFITEMDSGNAWSLMLAGATGMSVEELTDRNNTSRNRVVVEKAPQLPGTIRILATPDPETRAEVIIDDRTYPTDRRRKAPRVPEPRHGIAYLMSYPLPELAEQADIDAFLRLERPDLHRADHKRAGEIDCYDTVNNRGIVLSNALHCGRVADKGR</sequence>
<gene>
    <name evidence="1" type="ORF">SAMN05661109_00073</name>
</gene>
<evidence type="ECO:0000313" key="1">
    <source>
        <dbReference type="EMBL" id="SER38619.1"/>
    </source>
</evidence>
<dbReference type="InterPro" id="IPR048868">
    <property type="entry name" value="OGG-like_put"/>
</dbReference>
<keyword evidence="2" id="KW-1185">Reference proteome</keyword>
<dbReference type="EMBL" id="FOGQ01000001">
    <property type="protein sequence ID" value="SER38619.1"/>
    <property type="molecule type" value="Genomic_DNA"/>
</dbReference>
<organism evidence="1 2">
    <name type="scientific">Corynebacterium cystitidis DSM 20524</name>
    <dbReference type="NCBI Taxonomy" id="1121357"/>
    <lineage>
        <taxon>Bacteria</taxon>
        <taxon>Bacillati</taxon>
        <taxon>Actinomycetota</taxon>
        <taxon>Actinomycetes</taxon>
        <taxon>Mycobacteriales</taxon>
        <taxon>Corynebacteriaceae</taxon>
        <taxon>Corynebacterium</taxon>
    </lineage>
</organism>
<dbReference type="SUPFAM" id="SSF52540">
    <property type="entry name" value="P-loop containing nucleoside triphosphate hydrolases"/>
    <property type="match status" value="1"/>
</dbReference>
<dbReference type="InterPro" id="IPR027417">
    <property type="entry name" value="P-loop_NTPase"/>
</dbReference>
<dbReference type="RefSeq" id="WP_092254572.1">
    <property type="nucleotide sequence ID" value="NZ_CP047199.1"/>
</dbReference>
<dbReference type="AlphaFoldDB" id="A0A1H9NSM0"/>
<protein>
    <submittedName>
        <fullName evidence="1">Uncharacterized protein</fullName>
    </submittedName>
</protein>
<dbReference type="STRING" id="1121357.SAMN05661109_00073"/>
<dbReference type="Gene3D" id="3.40.50.300">
    <property type="entry name" value="P-loop containing nucleotide triphosphate hydrolases"/>
    <property type="match status" value="1"/>
</dbReference>
<accession>A0A1H9NSM0</accession>
<dbReference type="Pfam" id="PF21790">
    <property type="entry name" value="OGG"/>
    <property type="match status" value="1"/>
</dbReference>
<reference evidence="2" key="1">
    <citation type="submission" date="2016-10" db="EMBL/GenBank/DDBJ databases">
        <authorList>
            <person name="Varghese N."/>
            <person name="Submissions S."/>
        </authorList>
    </citation>
    <scope>NUCLEOTIDE SEQUENCE [LARGE SCALE GENOMIC DNA]</scope>
    <source>
        <strain evidence="2">DSM 20524</strain>
    </source>
</reference>
<proteinExistence type="predicted"/>